<feature type="transmembrane region" description="Helical" evidence="7">
    <location>
        <begin position="458"/>
        <end position="478"/>
    </location>
</feature>
<comment type="subcellular location">
    <subcellularLocation>
        <location evidence="1">Membrane</location>
        <topology evidence="1">Multi-pass membrane protein</topology>
    </subcellularLocation>
</comment>
<dbReference type="Gene3D" id="3.30.70.1450">
    <property type="entry name" value="Regulator of K+ conductance, C-terminal domain"/>
    <property type="match status" value="2"/>
</dbReference>
<name>A0A128FA65_9GAMM</name>
<evidence type="ECO:0000256" key="4">
    <source>
        <dbReference type="ARBA" id="ARBA00022737"/>
    </source>
</evidence>
<evidence type="ECO:0000256" key="5">
    <source>
        <dbReference type="ARBA" id="ARBA00022989"/>
    </source>
</evidence>
<evidence type="ECO:0000256" key="1">
    <source>
        <dbReference type="ARBA" id="ARBA00004141"/>
    </source>
</evidence>
<dbReference type="OrthoDB" id="9809303at2"/>
<sequence length="573" mass="61106">MSVVVALLIAGLLVTLLLTNLRPALVFGAVFTALLLLDIVPAIQLFNNFTNTALITLVLLVMVSVILERTPLISALGRWCTSGNLRKVTFQTTLSAGLLSAVINNTAVVSTLMRSMTRSSHPTSKLLIPLSYAAILGGTMTLIGTSTNLLVNGFTLNAGLPGIGFFDFTLIGVPVFLVGVAVITLISIRMLPSRKSNQDESSQAYLLESQLDEDSPLIGQSIGQSGLRHLERLFLVELVRRDRIISPVSPSERLQGGDILVFSGDLDATALLDKFKGLSLKTQGEQLPSDNLVSVVVTPNAVISGKTIKSLNFRAQFGAAVVAVKRGEDQIRGGLGQVKLQGGDLLVLAVGEDFFTRGNLAQNFILVGQQENNALLSRSQSLLFCVGAISALVASFLEWLPLYKGLILLLAIAVGARLVSIHDLRRRFPFELVLVVGSALGLAQAIALTGLADTLADIIMSIGNAGGAFGALVILYLATWMMTELITNNAAAAISFPVGLAIAAQYQIDPMPFIMTVAFAASSSFLSPFGYQTNLMVYTAGRYVPRDYLKAGLPLSLVYGVLVLSLIPFVFPW</sequence>
<dbReference type="InterPro" id="IPR004680">
    <property type="entry name" value="Cit_transptr-like_dom"/>
</dbReference>
<feature type="transmembrane region" description="Helical" evidence="7">
    <location>
        <begin position="552"/>
        <end position="571"/>
    </location>
</feature>
<dbReference type="STRING" id="1796497.GCE9029_03764"/>
<evidence type="ECO:0000313" key="9">
    <source>
        <dbReference type="EMBL" id="CZF83405.1"/>
    </source>
</evidence>
<dbReference type="SUPFAM" id="SSF116726">
    <property type="entry name" value="TrkA C-terminal domain-like"/>
    <property type="match status" value="2"/>
</dbReference>
<gene>
    <name evidence="9" type="ORF">GCE9029_03764</name>
</gene>
<feature type="transmembrane region" description="Helical" evidence="7">
    <location>
        <begin position="52"/>
        <end position="68"/>
    </location>
</feature>
<keyword evidence="6 7" id="KW-0472">Membrane</keyword>
<dbReference type="PROSITE" id="PS51202">
    <property type="entry name" value="RCK_C"/>
    <property type="match status" value="2"/>
</dbReference>
<keyword evidence="5 7" id="KW-1133">Transmembrane helix</keyword>
<dbReference type="PANTHER" id="PTHR43652">
    <property type="entry name" value="BASIC AMINO ACID ANTIPORTER YFCC-RELATED"/>
    <property type="match status" value="1"/>
</dbReference>
<dbReference type="InterPro" id="IPR051679">
    <property type="entry name" value="DASS-Related_Transporters"/>
</dbReference>
<organism evidence="9 10">
    <name type="scientific">Grimontia celer</name>
    <dbReference type="NCBI Taxonomy" id="1796497"/>
    <lineage>
        <taxon>Bacteria</taxon>
        <taxon>Pseudomonadati</taxon>
        <taxon>Pseudomonadota</taxon>
        <taxon>Gammaproteobacteria</taxon>
        <taxon>Vibrionales</taxon>
        <taxon>Vibrionaceae</taxon>
        <taxon>Grimontia</taxon>
    </lineage>
</organism>
<proteinExistence type="predicted"/>
<dbReference type="InterPro" id="IPR006037">
    <property type="entry name" value="RCK_C"/>
</dbReference>
<keyword evidence="2" id="KW-0813">Transport</keyword>
<feature type="transmembrane region" description="Helical" evidence="7">
    <location>
        <begin position="490"/>
        <end position="508"/>
    </location>
</feature>
<dbReference type="EMBL" id="FIZX01000003">
    <property type="protein sequence ID" value="CZF83405.1"/>
    <property type="molecule type" value="Genomic_DNA"/>
</dbReference>
<keyword evidence="3 7" id="KW-0812">Transmembrane</keyword>
<protein>
    <submittedName>
        <fullName evidence="9">Citrate transporter</fullName>
    </submittedName>
</protein>
<dbReference type="Pfam" id="PF03600">
    <property type="entry name" value="CitMHS"/>
    <property type="match status" value="1"/>
</dbReference>
<keyword evidence="10" id="KW-1185">Reference proteome</keyword>
<dbReference type="GO" id="GO:0005886">
    <property type="term" value="C:plasma membrane"/>
    <property type="evidence" value="ECO:0007669"/>
    <property type="project" value="TreeGrafter"/>
</dbReference>
<dbReference type="InterPro" id="IPR036721">
    <property type="entry name" value="RCK_C_sf"/>
</dbReference>
<feature type="transmembrane region" description="Helical" evidence="7">
    <location>
        <begin position="381"/>
        <end position="397"/>
    </location>
</feature>
<reference evidence="10" key="1">
    <citation type="submission" date="2016-02" db="EMBL/GenBank/DDBJ databases">
        <authorList>
            <person name="Rodrigo-Torres Lidia"/>
            <person name="Arahal R.David."/>
        </authorList>
    </citation>
    <scope>NUCLEOTIDE SEQUENCE [LARGE SCALE GENOMIC DNA]</scope>
    <source>
        <strain evidence="10">CECT 9029</strain>
    </source>
</reference>
<evidence type="ECO:0000256" key="6">
    <source>
        <dbReference type="ARBA" id="ARBA00023136"/>
    </source>
</evidence>
<feature type="transmembrane region" description="Helical" evidence="7">
    <location>
        <begin position="163"/>
        <end position="188"/>
    </location>
</feature>
<dbReference type="GO" id="GO:0008324">
    <property type="term" value="F:monoatomic cation transmembrane transporter activity"/>
    <property type="evidence" value="ECO:0007669"/>
    <property type="project" value="InterPro"/>
</dbReference>
<feature type="domain" description="RCK C-terminal" evidence="8">
    <location>
        <begin position="194"/>
        <end position="278"/>
    </location>
</feature>
<accession>A0A128FA65</accession>
<feature type="transmembrane region" description="Helical" evidence="7">
    <location>
        <begin position="126"/>
        <end position="151"/>
    </location>
</feature>
<dbReference type="PANTHER" id="PTHR43652:SF2">
    <property type="entry name" value="BASIC AMINO ACID ANTIPORTER YFCC-RELATED"/>
    <property type="match status" value="1"/>
</dbReference>
<keyword evidence="4" id="KW-0677">Repeat</keyword>
<feature type="transmembrane region" description="Helical" evidence="7">
    <location>
        <begin position="514"/>
        <end position="531"/>
    </location>
</feature>
<dbReference type="RefSeq" id="WP_062665853.1">
    <property type="nucleotide sequence ID" value="NZ_FIZX01000003.1"/>
</dbReference>
<evidence type="ECO:0000259" key="8">
    <source>
        <dbReference type="PROSITE" id="PS51202"/>
    </source>
</evidence>
<feature type="transmembrane region" description="Helical" evidence="7">
    <location>
        <begin position="432"/>
        <end position="452"/>
    </location>
</feature>
<evidence type="ECO:0000256" key="2">
    <source>
        <dbReference type="ARBA" id="ARBA00022448"/>
    </source>
</evidence>
<dbReference type="AlphaFoldDB" id="A0A128FA65"/>
<dbReference type="Proteomes" id="UP000071641">
    <property type="component" value="Unassembled WGS sequence"/>
</dbReference>
<dbReference type="GO" id="GO:0006813">
    <property type="term" value="P:potassium ion transport"/>
    <property type="evidence" value="ECO:0007669"/>
    <property type="project" value="InterPro"/>
</dbReference>
<feature type="transmembrane region" description="Helical" evidence="7">
    <location>
        <begin position="403"/>
        <end position="420"/>
    </location>
</feature>
<evidence type="ECO:0000256" key="7">
    <source>
        <dbReference type="SAM" id="Phobius"/>
    </source>
</evidence>
<evidence type="ECO:0000256" key="3">
    <source>
        <dbReference type="ARBA" id="ARBA00022692"/>
    </source>
</evidence>
<evidence type="ECO:0000313" key="10">
    <source>
        <dbReference type="Proteomes" id="UP000071641"/>
    </source>
</evidence>
<dbReference type="Pfam" id="PF02080">
    <property type="entry name" value="TrkA_C"/>
    <property type="match status" value="2"/>
</dbReference>
<feature type="domain" description="RCK C-terminal" evidence="8">
    <location>
        <begin position="280"/>
        <end position="364"/>
    </location>
</feature>